<dbReference type="InterPro" id="IPR036291">
    <property type="entry name" value="NAD(P)-bd_dom_sf"/>
</dbReference>
<reference evidence="11 12" key="1">
    <citation type="submission" date="2021-03" db="EMBL/GenBank/DDBJ databases">
        <title>Sequencing the genomes of 1000 actinobacteria strains.</title>
        <authorList>
            <person name="Klenk H.-P."/>
        </authorList>
    </citation>
    <scope>NUCLEOTIDE SEQUENCE [LARGE SCALE GENOMIC DNA]</scope>
    <source>
        <strain evidence="11 12">DSM 15454</strain>
    </source>
</reference>
<keyword evidence="6 11" id="KW-0560">Oxidoreductase</keyword>
<keyword evidence="4 9" id="KW-0479">Metal-binding</keyword>
<dbReference type="Proteomes" id="UP000766570">
    <property type="component" value="Unassembled WGS sequence"/>
</dbReference>
<dbReference type="InterPro" id="IPR002328">
    <property type="entry name" value="ADH_Zn_CS"/>
</dbReference>
<comment type="catalytic activity">
    <reaction evidence="7">
        <text>a secondary alcohol + NAD(+) = a ketone + NADH + H(+)</text>
        <dbReference type="Rhea" id="RHEA:10740"/>
        <dbReference type="ChEBI" id="CHEBI:15378"/>
        <dbReference type="ChEBI" id="CHEBI:17087"/>
        <dbReference type="ChEBI" id="CHEBI:35681"/>
        <dbReference type="ChEBI" id="CHEBI:57540"/>
        <dbReference type="ChEBI" id="CHEBI:57945"/>
        <dbReference type="EC" id="1.1.1.1"/>
    </reaction>
</comment>
<dbReference type="GO" id="GO:0004022">
    <property type="term" value="F:alcohol dehydrogenase (NAD+) activity"/>
    <property type="evidence" value="ECO:0007669"/>
    <property type="project" value="UniProtKB-EC"/>
</dbReference>
<comment type="caution">
    <text evidence="11">The sequence shown here is derived from an EMBL/GenBank/DDBJ whole genome shotgun (WGS) entry which is preliminary data.</text>
</comment>
<dbReference type="EC" id="1.1.1.1" evidence="3"/>
<evidence type="ECO:0000313" key="12">
    <source>
        <dbReference type="Proteomes" id="UP000766570"/>
    </source>
</evidence>
<dbReference type="InterPro" id="IPR013154">
    <property type="entry name" value="ADH-like_N"/>
</dbReference>
<accession>A0ABS4WC55</accession>
<evidence type="ECO:0000256" key="6">
    <source>
        <dbReference type="ARBA" id="ARBA00023002"/>
    </source>
</evidence>
<evidence type="ECO:0000256" key="8">
    <source>
        <dbReference type="ARBA" id="ARBA00049243"/>
    </source>
</evidence>
<dbReference type="Pfam" id="PF08240">
    <property type="entry name" value="ADH_N"/>
    <property type="match status" value="1"/>
</dbReference>
<evidence type="ECO:0000256" key="2">
    <source>
        <dbReference type="ARBA" id="ARBA00008072"/>
    </source>
</evidence>
<evidence type="ECO:0000256" key="4">
    <source>
        <dbReference type="ARBA" id="ARBA00022723"/>
    </source>
</evidence>
<dbReference type="InterPro" id="IPR020843">
    <property type="entry name" value="ER"/>
</dbReference>
<dbReference type="PROSITE" id="PS00059">
    <property type="entry name" value="ADH_ZINC"/>
    <property type="match status" value="1"/>
</dbReference>
<dbReference type="CDD" id="cd08297">
    <property type="entry name" value="CAD3"/>
    <property type="match status" value="1"/>
</dbReference>
<keyword evidence="5 9" id="KW-0862">Zinc</keyword>
<evidence type="ECO:0000256" key="1">
    <source>
        <dbReference type="ARBA" id="ARBA00001947"/>
    </source>
</evidence>
<evidence type="ECO:0000256" key="3">
    <source>
        <dbReference type="ARBA" id="ARBA00013190"/>
    </source>
</evidence>
<dbReference type="InterPro" id="IPR011032">
    <property type="entry name" value="GroES-like_sf"/>
</dbReference>
<gene>
    <name evidence="11" type="ORF">JOF46_001689</name>
</gene>
<evidence type="ECO:0000256" key="7">
    <source>
        <dbReference type="ARBA" id="ARBA00049164"/>
    </source>
</evidence>
<dbReference type="PANTHER" id="PTHR42940:SF8">
    <property type="entry name" value="VACUOLAR PROTEIN SORTING-ASSOCIATED PROTEIN 11"/>
    <property type="match status" value="1"/>
</dbReference>
<comment type="similarity">
    <text evidence="2 9">Belongs to the zinc-containing alcohol dehydrogenase family.</text>
</comment>
<feature type="domain" description="Enoyl reductase (ER)" evidence="10">
    <location>
        <begin position="12"/>
        <end position="335"/>
    </location>
</feature>
<dbReference type="Gene3D" id="3.40.50.720">
    <property type="entry name" value="NAD(P)-binding Rossmann-like Domain"/>
    <property type="match status" value="1"/>
</dbReference>
<comment type="cofactor">
    <cofactor evidence="1 9">
        <name>Zn(2+)</name>
        <dbReference type="ChEBI" id="CHEBI:29105"/>
    </cofactor>
</comment>
<dbReference type="RefSeq" id="WP_209906912.1">
    <property type="nucleotide sequence ID" value="NZ_BAAAMI010000011.1"/>
</dbReference>
<comment type="catalytic activity">
    <reaction evidence="8">
        <text>a primary alcohol + NAD(+) = an aldehyde + NADH + H(+)</text>
        <dbReference type="Rhea" id="RHEA:10736"/>
        <dbReference type="ChEBI" id="CHEBI:15378"/>
        <dbReference type="ChEBI" id="CHEBI:15734"/>
        <dbReference type="ChEBI" id="CHEBI:17478"/>
        <dbReference type="ChEBI" id="CHEBI:57540"/>
        <dbReference type="ChEBI" id="CHEBI:57945"/>
        <dbReference type="EC" id="1.1.1.1"/>
    </reaction>
</comment>
<evidence type="ECO:0000259" key="10">
    <source>
        <dbReference type="SMART" id="SM00829"/>
    </source>
</evidence>
<dbReference type="Gene3D" id="3.90.180.10">
    <property type="entry name" value="Medium-chain alcohol dehydrogenases, catalytic domain"/>
    <property type="match status" value="1"/>
</dbReference>
<name>A0ABS4WC55_9MICC</name>
<dbReference type="SMART" id="SM00829">
    <property type="entry name" value="PKS_ER"/>
    <property type="match status" value="1"/>
</dbReference>
<proteinExistence type="inferred from homology"/>
<organism evidence="11 12">
    <name type="scientific">Paeniglutamicibacter psychrophenolicus</name>
    <dbReference type="NCBI Taxonomy" id="257454"/>
    <lineage>
        <taxon>Bacteria</taxon>
        <taxon>Bacillati</taxon>
        <taxon>Actinomycetota</taxon>
        <taxon>Actinomycetes</taxon>
        <taxon>Micrococcales</taxon>
        <taxon>Micrococcaceae</taxon>
        <taxon>Paeniglutamicibacter</taxon>
    </lineage>
</organism>
<keyword evidence="12" id="KW-1185">Reference proteome</keyword>
<sequence>MTETMLAAYYTEDNSPLEIRETAIPQPGKGEVLIKMESCGVCHTDVHFWKGEDELPRPKPAILGHEGVGSIVAVGDDVDLTTGERVGVGFVYSACGNCRECRKGLETYCQNSQATGVHVDGCFAQYIVAPAEWVTHIPGELSSEDACPLLCAGVTAYSAVRKAGIEPGSVVVVFGLGGLGQYAIQFARLFGAKVVGIDLDPKKLETAKRLGAHAAYAPGEEAEKAIHELGGADALLSFAPSPQVFRNMFTLAAPTARFIQVALPNNPFTFKAAELIDLGITIIGSADGTRLERDQVMQLAKDGLVESNVETMDFGNINEAFRRLEAGDAEGRLVVQF</sequence>
<dbReference type="SUPFAM" id="SSF50129">
    <property type="entry name" value="GroES-like"/>
    <property type="match status" value="1"/>
</dbReference>
<protein>
    <recommendedName>
        <fullName evidence="3">alcohol dehydrogenase</fullName>
        <ecNumber evidence="3">1.1.1.1</ecNumber>
    </recommendedName>
</protein>
<dbReference type="InterPro" id="IPR013149">
    <property type="entry name" value="ADH-like_C"/>
</dbReference>
<evidence type="ECO:0000256" key="5">
    <source>
        <dbReference type="ARBA" id="ARBA00022833"/>
    </source>
</evidence>
<evidence type="ECO:0000256" key="9">
    <source>
        <dbReference type="RuleBase" id="RU361277"/>
    </source>
</evidence>
<evidence type="ECO:0000313" key="11">
    <source>
        <dbReference type="EMBL" id="MBP2373777.1"/>
    </source>
</evidence>
<dbReference type="EMBL" id="JAGIOE010000001">
    <property type="protein sequence ID" value="MBP2373777.1"/>
    <property type="molecule type" value="Genomic_DNA"/>
</dbReference>
<dbReference type="SUPFAM" id="SSF51735">
    <property type="entry name" value="NAD(P)-binding Rossmann-fold domains"/>
    <property type="match status" value="1"/>
</dbReference>
<dbReference type="Pfam" id="PF00107">
    <property type="entry name" value="ADH_zinc_N"/>
    <property type="match status" value="1"/>
</dbReference>
<dbReference type="PANTHER" id="PTHR42940">
    <property type="entry name" value="ALCOHOL DEHYDROGENASE 1-RELATED"/>
    <property type="match status" value="1"/>
</dbReference>